<name>A0ABX0A680_9BACI</name>
<gene>
    <name evidence="1" type="ORF">GW534_02725</name>
</gene>
<dbReference type="EMBL" id="JAACYS010000007">
    <property type="protein sequence ID" value="NCU16687.1"/>
    <property type="molecule type" value="Genomic_DNA"/>
</dbReference>
<sequence>MNLNDLKDYDKKYIFLNEFKLEKEQRIELLLFLINFFKIPGKIEDYYLVLGGRGLISRHNFQNSDFFIQNARILLKTLNQKKVYLDELREYESSEYEKLYTRVGNKFIKVKNITEELAEREELYLKLLSLEIRYKLPKNEFAFQKGKRYGIIIDEKPIEIKLLDEIVPRKISKPRRKKRSRLKLSISDLIKEAQEIDETLSQEGNSYRKRVLENTTFKFVKQQSIQETKNIEINNITNKVGQVGSGKSTLSDAIVKKLAKENKKVVVIESSVPKVLKKAEELNRLGIDAIPVIGSSNWTDHINKVSDGKDFLSDFDSEILTSGCALGGLINEADLSIDYGKEPCTKIYKFYERGASRLNQLNINKTYQCPFYYSCPRTSIQTRIFDANVIVTTTAALATMKIGISGMTLFQYTLEYVDLVIVDEAESELQKADQIFAPYVSIDDYIRNNGSISGEFYRKSSDERTSSNLNLRNFISLHQQSNDIFMKINDLLKNDKHGFPRSRLERPFSGRNLIRECWERNLLPEDLCKELEQMSNLNRNRRYIGILRDFISITNKNQLFENFSAYGWGTTKDLTRAQVNRVIFICSVLYFEHLYRELSNLVEKGTELPNSTKEILSQRFEFHQRYIPVSPIGNIFGLQYKDKEKNGKSDLCIVKQFATGRAMYLRFPWLKVDTNGNPLGPHVLLLSGSSFVPGSLSNHIDEHVNYIIEAEPYKRKFIEKSHFEYLNTGVYVSGSGEKRNERLRELVSECKEVIIEKLESNDNILMIVNSYEDVTVVYTKLREILSDTPFKEKIAYIAPDDDNSNDPGKVKQSKVTDVVFKDAKILVSVAVLIERGHNIVDEKGNAYFDTLMFMTRPMPRPDDYRSHVSKVNGYIMAKYSNRNEPVNTETFKQMRSDAFYMYNLLGQSEDRLDDLDTQVQKDIVVTLFVMILQIFGRLCRIGNQEDMKSKAPDVYFADAAFKAKNQNGFDLLNSLVDYLEEIMSEKGIDGEIAKTLYDPFYQALRKGRKIYDKLSLVY</sequence>
<accession>A0ABX0A680</accession>
<keyword evidence="2" id="KW-1185">Reference proteome</keyword>
<dbReference type="Proteomes" id="UP000743899">
    <property type="component" value="Unassembled WGS sequence"/>
</dbReference>
<dbReference type="Gene3D" id="3.40.50.300">
    <property type="entry name" value="P-loop containing nucleotide triphosphate hydrolases"/>
    <property type="match status" value="1"/>
</dbReference>
<dbReference type="SUPFAM" id="SSF52540">
    <property type="entry name" value="P-loop containing nucleoside triphosphate hydrolases"/>
    <property type="match status" value="1"/>
</dbReference>
<dbReference type="InterPro" id="IPR027417">
    <property type="entry name" value="P-loop_NTPase"/>
</dbReference>
<reference evidence="1 2" key="1">
    <citation type="submission" date="2020-01" db="EMBL/GenBank/DDBJ databases">
        <title>A novel Bacillus sp. from Pasinler.</title>
        <authorList>
            <person name="Adiguzel A."/>
            <person name="Ay H."/>
            <person name="Baltaci M.O."/>
        </authorList>
    </citation>
    <scope>NUCLEOTIDE SEQUENCE [LARGE SCALE GENOMIC DNA]</scope>
    <source>
        <strain evidence="1 2">P1</strain>
    </source>
</reference>
<dbReference type="RefSeq" id="WP_161919526.1">
    <property type="nucleotide sequence ID" value="NZ_JAACYS010000007.1"/>
</dbReference>
<evidence type="ECO:0000313" key="2">
    <source>
        <dbReference type="Proteomes" id="UP000743899"/>
    </source>
</evidence>
<comment type="caution">
    <text evidence="1">The sequence shown here is derived from an EMBL/GenBank/DDBJ whole genome shotgun (WGS) entry which is preliminary data.</text>
</comment>
<proteinExistence type="predicted"/>
<protein>
    <submittedName>
        <fullName evidence="1">Uncharacterized protein</fullName>
    </submittedName>
</protein>
<organism evidence="1 2">
    <name type="scientific">Pallidibacillus pasinlerensis</name>
    <dbReference type="NCBI Taxonomy" id="2703818"/>
    <lineage>
        <taxon>Bacteria</taxon>
        <taxon>Bacillati</taxon>
        <taxon>Bacillota</taxon>
        <taxon>Bacilli</taxon>
        <taxon>Bacillales</taxon>
        <taxon>Bacillaceae</taxon>
        <taxon>Pallidibacillus</taxon>
    </lineage>
</organism>
<evidence type="ECO:0000313" key="1">
    <source>
        <dbReference type="EMBL" id="NCU16687.1"/>
    </source>
</evidence>